<organism evidence="2 3">
    <name type="scientific">Parasphingorhabdus flavimaris</name>
    <dbReference type="NCBI Taxonomy" id="266812"/>
    <lineage>
        <taxon>Bacteria</taxon>
        <taxon>Pseudomonadati</taxon>
        <taxon>Pseudomonadota</taxon>
        <taxon>Alphaproteobacteria</taxon>
        <taxon>Sphingomonadales</taxon>
        <taxon>Sphingomonadaceae</taxon>
        <taxon>Parasphingorhabdus</taxon>
    </lineage>
</organism>
<keyword evidence="3" id="KW-1185">Reference proteome</keyword>
<dbReference type="EMBL" id="JABWMH010000003">
    <property type="protein sequence ID" value="NVD28280.1"/>
    <property type="molecule type" value="Genomic_DNA"/>
</dbReference>
<sequence length="276" mass="28673">MRTSNISRSSLALGLVGAACLSAASPTAAQNSLSRLAAMGEALPDSELADMRGKFVRQDNVSFFGITLLTSWQDVQGITTNARLVFSVDFLNIGNDGQPAPALMIGWQRDGDPTMDVTDTHSGYVPYLTTANVLSVGGIDTHQGAAQANVIAGANNFSRNNLGIAIVPASAMPSLSMSGLQAADGTTSLGFADGDQLQFLMENNQIGIVMTGGEGLDSSLQSLGGNVGQMLQQTMLNTDGNSILNSASIILAADNFGQQKGVKIDNALSAMKGHRY</sequence>
<comment type="caution">
    <text evidence="2">The sequence shown here is derived from an EMBL/GenBank/DDBJ whole genome shotgun (WGS) entry which is preliminary data.</text>
</comment>
<name>A0ABX2N3J2_9SPHN</name>
<evidence type="ECO:0000313" key="2">
    <source>
        <dbReference type="EMBL" id="NVD28280.1"/>
    </source>
</evidence>
<accession>A0ABX2N3J2</accession>
<feature type="signal peptide" evidence="1">
    <location>
        <begin position="1"/>
        <end position="29"/>
    </location>
</feature>
<gene>
    <name evidence="2" type="ORF">HUO14_10225</name>
</gene>
<keyword evidence="1" id="KW-0732">Signal</keyword>
<protein>
    <submittedName>
        <fullName evidence="2">Uncharacterized protein</fullName>
    </submittedName>
</protein>
<evidence type="ECO:0000256" key="1">
    <source>
        <dbReference type="SAM" id="SignalP"/>
    </source>
</evidence>
<dbReference type="PROSITE" id="PS51257">
    <property type="entry name" value="PROKAR_LIPOPROTEIN"/>
    <property type="match status" value="1"/>
</dbReference>
<dbReference type="RefSeq" id="WP_176279800.1">
    <property type="nucleotide sequence ID" value="NZ_JABWMH010000003.1"/>
</dbReference>
<proteinExistence type="predicted"/>
<reference evidence="2 3" key="1">
    <citation type="submission" date="2020-06" db="EMBL/GenBank/DDBJ databases">
        <authorList>
            <person name="Kim S.-J."/>
            <person name="Park S.-J."/>
        </authorList>
    </citation>
    <scope>NUCLEOTIDE SEQUENCE [LARGE SCALE GENOMIC DNA]</scope>
    <source>
        <strain evidence="2 3">SW-151</strain>
    </source>
</reference>
<dbReference type="Proteomes" id="UP000652427">
    <property type="component" value="Unassembled WGS sequence"/>
</dbReference>
<feature type="chain" id="PRO_5046561550" evidence="1">
    <location>
        <begin position="30"/>
        <end position="276"/>
    </location>
</feature>
<evidence type="ECO:0000313" key="3">
    <source>
        <dbReference type="Proteomes" id="UP000652427"/>
    </source>
</evidence>